<dbReference type="GO" id="GO:0015833">
    <property type="term" value="P:peptide transport"/>
    <property type="evidence" value="ECO:0007669"/>
    <property type="project" value="UniProtKB-KW"/>
</dbReference>
<organism evidence="9 10">
    <name type="scientific">Streptococcus oralis</name>
    <dbReference type="NCBI Taxonomy" id="1303"/>
    <lineage>
        <taxon>Bacteria</taxon>
        <taxon>Bacillati</taxon>
        <taxon>Bacillota</taxon>
        <taxon>Bacilli</taxon>
        <taxon>Lactobacillales</taxon>
        <taxon>Streptococcaceae</taxon>
        <taxon>Streptococcus</taxon>
    </lineage>
</organism>
<evidence type="ECO:0000256" key="7">
    <source>
        <dbReference type="SAM" id="SignalP"/>
    </source>
</evidence>
<dbReference type="InterPro" id="IPR030678">
    <property type="entry name" value="Peptide/Ni-bd"/>
</dbReference>
<keyword evidence="3" id="KW-0813">Transport</keyword>
<keyword evidence="6" id="KW-0653">Protein transport</keyword>
<keyword evidence="5" id="KW-0571">Peptide transport</keyword>
<dbReference type="Pfam" id="PF00496">
    <property type="entry name" value="SBP_bac_5"/>
    <property type="match status" value="1"/>
</dbReference>
<feature type="chain" id="PRO_5007298603" evidence="7">
    <location>
        <begin position="22"/>
        <end position="657"/>
    </location>
</feature>
<feature type="signal peptide" evidence="7">
    <location>
        <begin position="1"/>
        <end position="21"/>
    </location>
</feature>
<dbReference type="SUPFAM" id="SSF53850">
    <property type="entry name" value="Periplasmic binding protein-like II"/>
    <property type="match status" value="1"/>
</dbReference>
<dbReference type="Proteomes" id="UP000072653">
    <property type="component" value="Unassembled WGS sequence"/>
</dbReference>
<evidence type="ECO:0000256" key="5">
    <source>
        <dbReference type="ARBA" id="ARBA00022856"/>
    </source>
</evidence>
<dbReference type="Gene3D" id="3.10.105.10">
    <property type="entry name" value="Dipeptide-binding Protein, Domain 3"/>
    <property type="match status" value="1"/>
</dbReference>
<dbReference type="PROSITE" id="PS51257">
    <property type="entry name" value="PROKAR_LIPOPROTEIN"/>
    <property type="match status" value="1"/>
</dbReference>
<dbReference type="PANTHER" id="PTHR30290">
    <property type="entry name" value="PERIPLASMIC BINDING COMPONENT OF ABC TRANSPORTER"/>
    <property type="match status" value="1"/>
</dbReference>
<dbReference type="PATRIC" id="fig|1303.79.peg.2062"/>
<dbReference type="OrthoDB" id="403896at2"/>
<comment type="subcellular location">
    <subcellularLocation>
        <location evidence="1">Cell membrane</location>
        <topology evidence="1">Lipid-anchor</topology>
    </subcellularLocation>
</comment>
<evidence type="ECO:0000259" key="8">
    <source>
        <dbReference type="Pfam" id="PF00496"/>
    </source>
</evidence>
<evidence type="ECO:0000313" key="9">
    <source>
        <dbReference type="EMBL" id="KXT84682.1"/>
    </source>
</evidence>
<evidence type="ECO:0000256" key="6">
    <source>
        <dbReference type="ARBA" id="ARBA00022927"/>
    </source>
</evidence>
<comment type="similarity">
    <text evidence="2">Belongs to the bacterial solute-binding protein 5 family.</text>
</comment>
<dbReference type="AlphaFoldDB" id="A0A139P949"/>
<dbReference type="InterPro" id="IPR039424">
    <property type="entry name" value="SBP_5"/>
</dbReference>
<evidence type="ECO:0000256" key="4">
    <source>
        <dbReference type="ARBA" id="ARBA00022729"/>
    </source>
</evidence>
<comment type="caution">
    <text evidence="9">The sequence shown here is derived from an EMBL/GenBank/DDBJ whole genome shotgun (WGS) entry which is preliminary data.</text>
</comment>
<feature type="domain" description="Solute-binding protein family 5" evidence="8">
    <location>
        <begin position="76"/>
        <end position="519"/>
    </location>
</feature>
<dbReference type="PROSITE" id="PS01040">
    <property type="entry name" value="SBP_BACTERIAL_5"/>
    <property type="match status" value="1"/>
</dbReference>
<evidence type="ECO:0000313" key="10">
    <source>
        <dbReference type="Proteomes" id="UP000072653"/>
    </source>
</evidence>
<proteinExistence type="inferred from homology"/>
<dbReference type="InterPro" id="IPR000914">
    <property type="entry name" value="SBP_5_dom"/>
</dbReference>
<dbReference type="GO" id="GO:0015031">
    <property type="term" value="P:protein transport"/>
    <property type="evidence" value="ECO:0007669"/>
    <property type="project" value="UniProtKB-KW"/>
</dbReference>
<dbReference type="CDD" id="cd08504">
    <property type="entry name" value="PBP2_OppA"/>
    <property type="match status" value="1"/>
</dbReference>
<dbReference type="EMBL" id="LQOB01000308">
    <property type="protein sequence ID" value="KXT84682.1"/>
    <property type="molecule type" value="Genomic_DNA"/>
</dbReference>
<evidence type="ECO:0000256" key="3">
    <source>
        <dbReference type="ARBA" id="ARBA00022448"/>
    </source>
</evidence>
<accession>A0A139P949</accession>
<gene>
    <name evidence="9" type="ORF">SORDD16_01747</name>
</gene>
<reference evidence="9 10" key="1">
    <citation type="submission" date="2016-01" db="EMBL/GenBank/DDBJ databases">
        <title>Highly variable Streptococcus oralis are common among viridans streptococci isolated from primates.</title>
        <authorList>
            <person name="Denapaite D."/>
            <person name="Rieger M."/>
            <person name="Koendgen S."/>
            <person name="Brueckner R."/>
            <person name="Ochigava I."/>
            <person name="Kappeler P."/>
            <person name="Maetz-Rensing K."/>
            <person name="Leendertz F."/>
            <person name="Hakenbeck R."/>
        </authorList>
    </citation>
    <scope>NUCLEOTIDE SEQUENCE [LARGE SCALE GENOMIC DNA]</scope>
    <source>
        <strain evidence="9 10">DD16</strain>
    </source>
</reference>
<dbReference type="Gene3D" id="3.40.190.10">
    <property type="entry name" value="Periplasmic binding protein-like II"/>
    <property type="match status" value="1"/>
</dbReference>
<dbReference type="PIRSF" id="PIRSF002741">
    <property type="entry name" value="MppA"/>
    <property type="match status" value="1"/>
</dbReference>
<dbReference type="GO" id="GO:1904680">
    <property type="term" value="F:peptide transmembrane transporter activity"/>
    <property type="evidence" value="ECO:0007669"/>
    <property type="project" value="TreeGrafter"/>
</dbReference>
<evidence type="ECO:0000256" key="2">
    <source>
        <dbReference type="ARBA" id="ARBA00005695"/>
    </source>
</evidence>
<evidence type="ECO:0000256" key="1">
    <source>
        <dbReference type="ARBA" id="ARBA00004193"/>
    </source>
</evidence>
<name>A0A139P949_STROR</name>
<keyword evidence="4 7" id="KW-0732">Signal</keyword>
<dbReference type="RefSeq" id="WP_061453235.1">
    <property type="nucleotide sequence ID" value="NZ_KQ969557.1"/>
</dbReference>
<dbReference type="InterPro" id="IPR023765">
    <property type="entry name" value="SBP_5_CS"/>
</dbReference>
<protein>
    <submittedName>
        <fullName evidence="9">Oligopeptide ABC transporter, periplasmic oligopeptide-binding protein OppA</fullName>
    </submittedName>
</protein>
<dbReference type="GO" id="GO:0043190">
    <property type="term" value="C:ATP-binding cassette (ABC) transporter complex"/>
    <property type="evidence" value="ECO:0007669"/>
    <property type="project" value="InterPro"/>
</dbReference>
<sequence>MKKNRIFFTVGTALLATGVLAACGSSSSSSAPKTYSYVYTADPETLDYIVSGKNSTVVATTNSVDGLLTNDKYGNLVPGMAESWTVSQDGLTYTYKIREGAKWYTSDGEEYAPVTAKDFVTGIKHAAEAKSEALYLIQDSIKGLNDYVTGTNTDFSNVGVKAVDDYTLEYTLARPEPYWNSKTVYSILWPVNEEFMKSKGSDWAKPTDPTSILYNGPFILKSLTAKSSIEFAKNENYWDKENVKIGGIKLAYFDGSDQESLERNFTDGSYNQARLYPTSSNYAKVEENYKDNIFYTQPGSTIAGAGVNIDRQSYNHTSKTTDEQKESTKKALLNKDFRQAINFAIDRKAFSAQVNGEEGAALAVRNLFVKPDFVTAGEKTFGDLVTEKMATYGDEWKNVNFADSQDGLFNADKAKAEFAKAKETLQAQGVQFPIHLDVPVDQTAKSSVSRVQSLKQSVENVLGSENVVVDVQQMTTDELFNITYYAASAAAEDWDLSTAVAWGPDYEDPSTYLDIFKTTDSEHTKTYMGYDNPDSPAAVQVGLKEYDKLVNEAGAETTNLNTRYEKYAAAQAWLTDSSLFMPIMVNNGAAPFISRIVPFSEPYAQSGNKAGNVYFKTIEVQDKVVTKKDYEQAREKWLKEKKESNEKVQKELADHVK</sequence>
<dbReference type="GO" id="GO:0042597">
    <property type="term" value="C:periplasmic space"/>
    <property type="evidence" value="ECO:0007669"/>
    <property type="project" value="UniProtKB-ARBA"/>
</dbReference>
<dbReference type="PANTHER" id="PTHR30290:SF10">
    <property type="entry name" value="PERIPLASMIC OLIGOPEPTIDE-BINDING PROTEIN-RELATED"/>
    <property type="match status" value="1"/>
</dbReference>